<feature type="transmembrane region" description="Helical" evidence="1">
    <location>
        <begin position="63"/>
        <end position="88"/>
    </location>
</feature>
<dbReference type="InterPro" id="IPR010380">
    <property type="entry name" value="DUF975"/>
</dbReference>
<name>A0A0S8K203_UNCW3</name>
<feature type="transmembrane region" description="Helical" evidence="1">
    <location>
        <begin position="172"/>
        <end position="197"/>
    </location>
</feature>
<evidence type="ECO:0000313" key="3">
    <source>
        <dbReference type="Proteomes" id="UP000050975"/>
    </source>
</evidence>
<feature type="transmembrane region" description="Helical" evidence="1">
    <location>
        <begin position="27"/>
        <end position="51"/>
    </location>
</feature>
<dbReference type="PANTHER" id="PTHR40076">
    <property type="entry name" value="MEMBRANE PROTEIN-RELATED"/>
    <property type="match status" value="1"/>
</dbReference>
<evidence type="ECO:0000256" key="1">
    <source>
        <dbReference type="SAM" id="Phobius"/>
    </source>
</evidence>
<dbReference type="EMBL" id="LJVE01000021">
    <property type="protein sequence ID" value="KPL15195.1"/>
    <property type="molecule type" value="Genomic_DNA"/>
</dbReference>
<keyword evidence="1" id="KW-0472">Membrane</keyword>
<evidence type="ECO:0000313" key="2">
    <source>
        <dbReference type="EMBL" id="KPL15195.1"/>
    </source>
</evidence>
<gene>
    <name evidence="2" type="ORF">AMJ74_01955</name>
</gene>
<evidence type="ECO:0008006" key="4">
    <source>
        <dbReference type="Google" id="ProtNLM"/>
    </source>
</evidence>
<proteinExistence type="predicted"/>
<dbReference type="AlphaFoldDB" id="A0A0S8K203"/>
<sequence>MAENIARREFDIEEAIKFGWNTMKANFWFFFGIIWTAVAISIVPNLPVLIVMRASRFTGEHAFIIAILYIVSIVAGSIIQMGYINIGLIFCDEKKAKFSDYFAPLPHILTYIVSSILYGLIVMGGFLLFIIPGIYWAVKFQFFGYFIIDQKCGPIDALKKSSAITEDVKWQLILFGIVLYLINLLGVIALFVGLFAAGPTTLVAYTSVYRKLLNQTKAVTA</sequence>
<keyword evidence="1" id="KW-1133">Transmembrane helix</keyword>
<protein>
    <recommendedName>
        <fullName evidence="4">Glycerophosphoryl diester phosphodiesterase membrane domain-containing protein</fullName>
    </recommendedName>
</protein>
<accession>A0A0S8K203</accession>
<dbReference type="Proteomes" id="UP000050975">
    <property type="component" value="Unassembled WGS sequence"/>
</dbReference>
<comment type="caution">
    <text evidence="2">The sequence shown here is derived from an EMBL/GenBank/DDBJ whole genome shotgun (WGS) entry which is preliminary data.</text>
</comment>
<reference evidence="2 3" key="1">
    <citation type="journal article" date="2015" name="Microbiome">
        <title>Genomic resolution of linkages in carbon, nitrogen, and sulfur cycling among widespread estuary sediment bacteria.</title>
        <authorList>
            <person name="Baker B.J."/>
            <person name="Lazar C.S."/>
            <person name="Teske A.P."/>
            <person name="Dick G.J."/>
        </authorList>
    </citation>
    <scope>NUCLEOTIDE SEQUENCE [LARGE SCALE GENOMIC DNA]</scope>
    <source>
        <strain evidence="2">SM1_77</strain>
    </source>
</reference>
<dbReference type="PANTHER" id="PTHR40076:SF1">
    <property type="entry name" value="MEMBRANE PROTEIN"/>
    <property type="match status" value="1"/>
</dbReference>
<keyword evidence="1" id="KW-0812">Transmembrane</keyword>
<organism evidence="2 3">
    <name type="scientific">candidate division WOR_3 bacterium SM1_77</name>
    <dbReference type="NCBI Taxonomy" id="1703778"/>
    <lineage>
        <taxon>Bacteria</taxon>
        <taxon>Bacteria division WOR-3</taxon>
    </lineage>
</organism>
<feature type="transmembrane region" description="Helical" evidence="1">
    <location>
        <begin position="108"/>
        <end position="138"/>
    </location>
</feature>